<dbReference type="GO" id="GO:0032259">
    <property type="term" value="P:methylation"/>
    <property type="evidence" value="ECO:0007669"/>
    <property type="project" value="UniProtKB-KW"/>
</dbReference>
<dbReference type="Proteomes" id="UP000253426">
    <property type="component" value="Unassembled WGS sequence"/>
</dbReference>
<dbReference type="GO" id="GO:0008168">
    <property type="term" value="F:methyltransferase activity"/>
    <property type="evidence" value="ECO:0007669"/>
    <property type="project" value="UniProtKB-KW"/>
</dbReference>
<dbReference type="AlphaFoldDB" id="A0A366HT11"/>
<sequence length="263" mass="30163">MSTAPSSVTTAADSMIPPPEMDFVGGGDFAAIGNSFLPLFIKPGGLKPHHRVLDVGCGLGRMAIPLTRYLNEEGSYDGFDIREDGVKWCLERIAPKHPRFRFKLVKLHNSHYLPDEKEDASSFHFPYPSRSFDFVILTSIFTHLQPEVTLNYLDEINRVLKPAGRMFATFFLYAKGAAPRPERVASHLTFPHAYKHYRLQVENNPGAAIAYQESWVTAQCERRGLQIRWPVHHGFQDNVIAEKKRDLPLKHRWRRWRARLLGR</sequence>
<evidence type="ECO:0000259" key="1">
    <source>
        <dbReference type="Pfam" id="PF13649"/>
    </source>
</evidence>
<dbReference type="InterPro" id="IPR041698">
    <property type="entry name" value="Methyltransf_25"/>
</dbReference>
<evidence type="ECO:0000313" key="2">
    <source>
        <dbReference type="EMBL" id="RBP46064.1"/>
    </source>
</evidence>
<keyword evidence="2" id="KW-0489">Methyltransferase</keyword>
<dbReference type="Pfam" id="PF13649">
    <property type="entry name" value="Methyltransf_25"/>
    <property type="match status" value="1"/>
</dbReference>
<keyword evidence="2" id="KW-0808">Transferase</keyword>
<organism evidence="2 3">
    <name type="scientific">Roseimicrobium gellanilyticum</name>
    <dbReference type="NCBI Taxonomy" id="748857"/>
    <lineage>
        <taxon>Bacteria</taxon>
        <taxon>Pseudomonadati</taxon>
        <taxon>Verrucomicrobiota</taxon>
        <taxon>Verrucomicrobiia</taxon>
        <taxon>Verrucomicrobiales</taxon>
        <taxon>Verrucomicrobiaceae</taxon>
        <taxon>Roseimicrobium</taxon>
    </lineage>
</organism>
<dbReference type="CDD" id="cd02440">
    <property type="entry name" value="AdoMet_MTases"/>
    <property type="match status" value="1"/>
</dbReference>
<dbReference type="OrthoDB" id="9760689at2"/>
<feature type="domain" description="Methyltransferase" evidence="1">
    <location>
        <begin position="52"/>
        <end position="164"/>
    </location>
</feature>
<dbReference type="RefSeq" id="WP_113957607.1">
    <property type="nucleotide sequence ID" value="NZ_QNRR01000002.1"/>
</dbReference>
<evidence type="ECO:0000313" key="3">
    <source>
        <dbReference type="Proteomes" id="UP000253426"/>
    </source>
</evidence>
<reference evidence="2 3" key="1">
    <citation type="submission" date="2018-06" db="EMBL/GenBank/DDBJ databases">
        <title>Genomic Encyclopedia of Type Strains, Phase IV (KMG-IV): sequencing the most valuable type-strain genomes for metagenomic binning, comparative biology and taxonomic classification.</title>
        <authorList>
            <person name="Goeker M."/>
        </authorList>
    </citation>
    <scope>NUCLEOTIDE SEQUENCE [LARGE SCALE GENOMIC DNA]</scope>
    <source>
        <strain evidence="2 3">DSM 25532</strain>
    </source>
</reference>
<gene>
    <name evidence="2" type="ORF">DES53_102450</name>
</gene>
<dbReference type="SUPFAM" id="SSF53335">
    <property type="entry name" value="S-adenosyl-L-methionine-dependent methyltransferases"/>
    <property type="match status" value="1"/>
</dbReference>
<dbReference type="Gene3D" id="3.40.50.150">
    <property type="entry name" value="Vaccinia Virus protein VP39"/>
    <property type="match status" value="1"/>
</dbReference>
<dbReference type="InterPro" id="IPR029063">
    <property type="entry name" value="SAM-dependent_MTases_sf"/>
</dbReference>
<dbReference type="PANTHER" id="PTHR43591">
    <property type="entry name" value="METHYLTRANSFERASE"/>
    <property type="match status" value="1"/>
</dbReference>
<proteinExistence type="predicted"/>
<keyword evidence="3" id="KW-1185">Reference proteome</keyword>
<name>A0A366HT11_9BACT</name>
<protein>
    <submittedName>
        <fullName evidence="2">Methyltransferase family protein</fullName>
    </submittedName>
</protein>
<dbReference type="EMBL" id="QNRR01000002">
    <property type="protein sequence ID" value="RBP46064.1"/>
    <property type="molecule type" value="Genomic_DNA"/>
</dbReference>
<accession>A0A366HT11</accession>
<comment type="caution">
    <text evidence="2">The sequence shown here is derived from an EMBL/GenBank/DDBJ whole genome shotgun (WGS) entry which is preliminary data.</text>
</comment>